<dbReference type="EMBL" id="NBTM02000001">
    <property type="protein sequence ID" value="PNL91287.1"/>
    <property type="molecule type" value="Genomic_DNA"/>
</dbReference>
<dbReference type="GO" id="GO:0008234">
    <property type="term" value="F:cysteine-type peptidase activity"/>
    <property type="evidence" value="ECO:0007669"/>
    <property type="project" value="UniProtKB-KW"/>
</dbReference>
<reference evidence="6" key="1">
    <citation type="submission" date="2017-12" db="EMBL/GenBank/DDBJ databases">
        <title>FDA dAtabase for Regulatory Grade micrObial Sequences (FDA-ARGOS): Supporting development and validation of Infectious Disease Dx tests.</title>
        <authorList>
            <person name="Hoffmann M."/>
            <person name="Allard M."/>
            <person name="Evans P."/>
            <person name="Brown E."/>
            <person name="Tallon L."/>
            <person name="Sadzewicz L."/>
            <person name="Sengamalay N."/>
            <person name="Ott S."/>
            <person name="Godinez A."/>
            <person name="Nagaraj S."/>
            <person name="Vavikolanu K."/>
            <person name="Aluvathingal J."/>
            <person name="Nadendla S."/>
            <person name="Sichtig H."/>
        </authorList>
    </citation>
    <scope>NUCLEOTIDE SEQUENCE [LARGE SCALE GENOMIC DNA]</scope>
    <source>
        <strain evidence="6">FDAARGOS_249</strain>
    </source>
</reference>
<dbReference type="Pfam" id="PF04203">
    <property type="entry name" value="Sortase"/>
    <property type="match status" value="1"/>
</dbReference>
<evidence type="ECO:0000256" key="1">
    <source>
        <dbReference type="ARBA" id="ARBA00022670"/>
    </source>
</evidence>
<dbReference type="GO" id="GO:0006508">
    <property type="term" value="P:proteolysis"/>
    <property type="evidence" value="ECO:0007669"/>
    <property type="project" value="UniProtKB-KW"/>
</dbReference>
<organism evidence="5 6">
    <name type="scientific">Aerococcus viridans</name>
    <dbReference type="NCBI Taxonomy" id="1377"/>
    <lineage>
        <taxon>Bacteria</taxon>
        <taxon>Bacillati</taxon>
        <taxon>Bacillota</taxon>
        <taxon>Bacilli</taxon>
        <taxon>Lactobacillales</taxon>
        <taxon>Aerococcaceae</taxon>
        <taxon>Aerococcus</taxon>
    </lineage>
</organism>
<accession>A0A2J9PLV2</accession>
<evidence type="ECO:0000313" key="6">
    <source>
        <dbReference type="Proteomes" id="UP000192813"/>
    </source>
</evidence>
<keyword evidence="2" id="KW-0378">Hydrolase</keyword>
<dbReference type="RefSeq" id="WP_083068162.1">
    <property type="nucleotide sequence ID" value="NZ_CBCPHS010000008.1"/>
</dbReference>
<dbReference type="InterPro" id="IPR005754">
    <property type="entry name" value="Sortase"/>
</dbReference>
<gene>
    <name evidence="5" type="ORF">A6J77_003215</name>
</gene>
<feature type="active site" description="Proton donor/acceptor" evidence="4">
    <location>
        <position position="137"/>
    </location>
</feature>
<dbReference type="Proteomes" id="UP000192813">
    <property type="component" value="Unassembled WGS sequence"/>
</dbReference>
<feature type="active site" description="Acyl-thioester intermediate" evidence="4">
    <location>
        <position position="202"/>
    </location>
</feature>
<dbReference type="Gene3D" id="2.40.260.10">
    <property type="entry name" value="Sortase"/>
    <property type="match status" value="1"/>
</dbReference>
<keyword evidence="1" id="KW-0645">Protease</keyword>
<evidence type="ECO:0000256" key="4">
    <source>
        <dbReference type="PIRSR" id="PIRSR605754-1"/>
    </source>
</evidence>
<keyword evidence="3" id="KW-0788">Thiol protease</keyword>
<name>A0A2J9PLV2_9LACT</name>
<proteinExistence type="predicted"/>
<dbReference type="InterPro" id="IPR023365">
    <property type="entry name" value="Sortase_dom-sf"/>
</dbReference>
<dbReference type="SUPFAM" id="SSF63817">
    <property type="entry name" value="Sortase"/>
    <property type="match status" value="1"/>
</dbReference>
<evidence type="ECO:0000256" key="3">
    <source>
        <dbReference type="ARBA" id="ARBA00022807"/>
    </source>
</evidence>
<dbReference type="CDD" id="cd06165">
    <property type="entry name" value="Sortase_A"/>
    <property type="match status" value="1"/>
</dbReference>
<dbReference type="InterPro" id="IPR042007">
    <property type="entry name" value="Sortase_A"/>
</dbReference>
<evidence type="ECO:0000256" key="2">
    <source>
        <dbReference type="ARBA" id="ARBA00022801"/>
    </source>
</evidence>
<protein>
    <submittedName>
        <fullName evidence="5">Class A sortase</fullName>
    </submittedName>
</protein>
<sequence length="234" mass="25490">MRRLGFRRILGLILLGIGIVIMVHQAWPVVQVYLNQQDVAVANYTAEELQENATDQSNGQFDFNEVRNVSAVEVNQVRSDIESGEANLDILGAVAIPEANLNTAVIKGLSDAAMVSGAGTMFPDQVMGQGNYTLASHHIGYGTDILLNNISDSVTVGDKIYLTDLTNVYVYDTFFVEAVNPDQVQYISQEVTGDPIITLMTCTADLTQRWIVQGDLTETVAFGEAPAEVKALFQ</sequence>
<comment type="caution">
    <text evidence="5">The sequence shown here is derived from an EMBL/GenBank/DDBJ whole genome shotgun (WGS) entry which is preliminary data.</text>
</comment>
<dbReference type="AlphaFoldDB" id="A0A2J9PLV2"/>
<evidence type="ECO:0000313" key="5">
    <source>
        <dbReference type="EMBL" id="PNL91287.1"/>
    </source>
</evidence>